<dbReference type="InterPro" id="IPR004101">
    <property type="entry name" value="Mur_ligase_C"/>
</dbReference>
<dbReference type="SUPFAM" id="SSF53244">
    <property type="entry name" value="MurD-like peptide ligases, peptide-binding domain"/>
    <property type="match status" value="1"/>
</dbReference>
<evidence type="ECO:0000256" key="7">
    <source>
        <dbReference type="ARBA" id="ARBA00013023"/>
    </source>
</evidence>
<name>A0A1G5QPT1_9GAMM</name>
<evidence type="ECO:0000313" key="26">
    <source>
        <dbReference type="EMBL" id="SCZ63747.1"/>
    </source>
</evidence>
<dbReference type="STRING" id="415747.SAMN03097708_02543"/>
<evidence type="ECO:0000256" key="15">
    <source>
        <dbReference type="ARBA" id="ARBA00022909"/>
    </source>
</evidence>
<gene>
    <name evidence="26" type="ORF">SAMN03097708_02543</name>
</gene>
<dbReference type="InterPro" id="IPR036615">
    <property type="entry name" value="Mur_ligase_C_dom_sf"/>
</dbReference>
<dbReference type="OrthoDB" id="9809356at2"/>
<dbReference type="PANTHER" id="PTHR11136">
    <property type="entry name" value="FOLYLPOLYGLUTAMATE SYNTHASE-RELATED"/>
    <property type="match status" value="1"/>
</dbReference>
<dbReference type="GO" id="GO:0004326">
    <property type="term" value="F:tetrahydrofolylpolyglutamate synthase activity"/>
    <property type="evidence" value="ECO:0007669"/>
    <property type="project" value="UniProtKB-EC"/>
</dbReference>
<evidence type="ECO:0000256" key="21">
    <source>
        <dbReference type="ARBA" id="ARBA00049035"/>
    </source>
</evidence>
<organism evidence="26 27">
    <name type="scientific">Thiohalomonas denitrificans</name>
    <dbReference type="NCBI Taxonomy" id="415747"/>
    <lineage>
        <taxon>Bacteria</taxon>
        <taxon>Pseudomonadati</taxon>
        <taxon>Pseudomonadota</taxon>
        <taxon>Gammaproteobacteria</taxon>
        <taxon>Thiohalomonadales</taxon>
        <taxon>Thiohalomonadaceae</taxon>
        <taxon>Thiohalomonas</taxon>
    </lineage>
</organism>
<evidence type="ECO:0000256" key="17">
    <source>
        <dbReference type="ARBA" id="ARBA00030592"/>
    </source>
</evidence>
<dbReference type="NCBIfam" id="TIGR01499">
    <property type="entry name" value="folC"/>
    <property type="match status" value="1"/>
</dbReference>
<feature type="domain" description="Mur ligase central" evidence="25">
    <location>
        <begin position="51"/>
        <end position="191"/>
    </location>
</feature>
<reference evidence="26 27" key="1">
    <citation type="submission" date="2016-10" db="EMBL/GenBank/DDBJ databases">
        <authorList>
            <person name="de Groot N.N."/>
        </authorList>
    </citation>
    <scope>NUCLEOTIDE SEQUENCE [LARGE SCALE GENOMIC DNA]</scope>
    <source>
        <strain evidence="26 27">HLD2</strain>
    </source>
</reference>
<dbReference type="UniPathway" id="UPA00077">
    <property type="reaction ID" value="UER00157"/>
</dbReference>
<evidence type="ECO:0000256" key="1">
    <source>
        <dbReference type="ARBA" id="ARBA00001946"/>
    </source>
</evidence>
<feature type="domain" description="Mur ligase C-terminal" evidence="24">
    <location>
        <begin position="291"/>
        <end position="412"/>
    </location>
</feature>
<keyword evidence="10 23" id="KW-0436">Ligase</keyword>
<keyword evidence="12 23" id="KW-0547">Nucleotide-binding</keyword>
<evidence type="ECO:0000256" key="20">
    <source>
        <dbReference type="ARBA" id="ARBA00047808"/>
    </source>
</evidence>
<evidence type="ECO:0000256" key="8">
    <source>
        <dbReference type="ARBA" id="ARBA00013025"/>
    </source>
</evidence>
<keyword evidence="27" id="KW-1185">Reference proteome</keyword>
<evidence type="ECO:0000256" key="23">
    <source>
        <dbReference type="PIRNR" id="PIRNR001563"/>
    </source>
</evidence>
<evidence type="ECO:0000256" key="11">
    <source>
        <dbReference type="ARBA" id="ARBA00022723"/>
    </source>
</evidence>
<evidence type="ECO:0000256" key="10">
    <source>
        <dbReference type="ARBA" id="ARBA00022598"/>
    </source>
</evidence>
<dbReference type="SUPFAM" id="SSF53623">
    <property type="entry name" value="MurD-like peptide ligases, catalytic domain"/>
    <property type="match status" value="1"/>
</dbReference>
<evidence type="ECO:0000259" key="24">
    <source>
        <dbReference type="Pfam" id="PF02875"/>
    </source>
</evidence>
<dbReference type="GO" id="GO:0005524">
    <property type="term" value="F:ATP binding"/>
    <property type="evidence" value="ECO:0007669"/>
    <property type="project" value="UniProtKB-KW"/>
</dbReference>
<dbReference type="GO" id="GO:0046872">
    <property type="term" value="F:metal ion binding"/>
    <property type="evidence" value="ECO:0007669"/>
    <property type="project" value="UniProtKB-KW"/>
</dbReference>
<evidence type="ECO:0000256" key="2">
    <source>
        <dbReference type="ARBA" id="ARBA00002714"/>
    </source>
</evidence>
<comment type="catalytic activity">
    <reaction evidence="21">
        <text>(6R)-5,10-methylenetetrahydrofolyl-(gamma-L-Glu)(n) + L-glutamate + ATP = (6R)-5,10-methylenetetrahydrofolyl-(gamma-L-Glu)(n+1) + ADP + phosphate + H(+)</text>
        <dbReference type="Rhea" id="RHEA:51912"/>
        <dbReference type="Rhea" id="RHEA-COMP:13257"/>
        <dbReference type="Rhea" id="RHEA-COMP:13258"/>
        <dbReference type="ChEBI" id="CHEBI:15378"/>
        <dbReference type="ChEBI" id="CHEBI:29985"/>
        <dbReference type="ChEBI" id="CHEBI:30616"/>
        <dbReference type="ChEBI" id="CHEBI:43474"/>
        <dbReference type="ChEBI" id="CHEBI:136572"/>
        <dbReference type="ChEBI" id="CHEBI:456216"/>
        <dbReference type="EC" id="6.3.2.17"/>
    </reaction>
</comment>
<dbReference type="Gene3D" id="3.40.1190.10">
    <property type="entry name" value="Mur-like, catalytic domain"/>
    <property type="match status" value="1"/>
</dbReference>
<keyword evidence="15" id="KW-0289">Folate biosynthesis</keyword>
<dbReference type="InterPro" id="IPR013221">
    <property type="entry name" value="Mur_ligase_cen"/>
</dbReference>
<comment type="similarity">
    <text evidence="5 23">Belongs to the folylpolyglutamate synthase family.</text>
</comment>
<comment type="catalytic activity">
    <reaction evidence="20">
        <text>10-formyltetrahydrofolyl-(gamma-L-Glu)(n) + L-glutamate + ATP = 10-formyltetrahydrofolyl-(gamma-L-Glu)(n+1) + ADP + phosphate + H(+)</text>
        <dbReference type="Rhea" id="RHEA:51904"/>
        <dbReference type="Rhea" id="RHEA-COMP:13088"/>
        <dbReference type="Rhea" id="RHEA-COMP:14300"/>
        <dbReference type="ChEBI" id="CHEBI:15378"/>
        <dbReference type="ChEBI" id="CHEBI:29985"/>
        <dbReference type="ChEBI" id="CHEBI:30616"/>
        <dbReference type="ChEBI" id="CHEBI:43474"/>
        <dbReference type="ChEBI" id="CHEBI:134413"/>
        <dbReference type="ChEBI" id="CHEBI:456216"/>
        <dbReference type="EC" id="6.3.2.17"/>
    </reaction>
</comment>
<dbReference type="Gene3D" id="3.90.190.20">
    <property type="entry name" value="Mur ligase, C-terminal domain"/>
    <property type="match status" value="1"/>
</dbReference>
<evidence type="ECO:0000256" key="5">
    <source>
        <dbReference type="ARBA" id="ARBA00008276"/>
    </source>
</evidence>
<comment type="function">
    <text evidence="2">Functions in two distinct reactions of the de novo folate biosynthetic pathway. Catalyzes the addition of a glutamate residue to dihydropteroate (7,8-dihydropteroate or H2Pte) to form dihydrofolate (7,8-dihydrofolate monoglutamate or H2Pte-Glu). Also catalyzes successive additions of L-glutamate to tetrahydrofolate or 10-formyltetrahydrofolate or 5,10-methylenetetrahydrofolate, leading to folylpolyglutamate derivatives.</text>
</comment>
<evidence type="ECO:0000256" key="19">
    <source>
        <dbReference type="ARBA" id="ARBA00047493"/>
    </source>
</evidence>
<evidence type="ECO:0000259" key="25">
    <source>
        <dbReference type="Pfam" id="PF08245"/>
    </source>
</evidence>
<dbReference type="GO" id="GO:0046654">
    <property type="term" value="P:tetrahydrofolate biosynthetic process"/>
    <property type="evidence" value="ECO:0007669"/>
    <property type="project" value="UniProtKB-UniPathway"/>
</dbReference>
<dbReference type="Pfam" id="PF08245">
    <property type="entry name" value="Mur_ligase_M"/>
    <property type="match status" value="1"/>
</dbReference>
<dbReference type="PIRSF" id="PIRSF001563">
    <property type="entry name" value="Folylpolyglu_synth"/>
    <property type="match status" value="1"/>
</dbReference>
<comment type="pathway">
    <text evidence="4">Cofactor biosynthesis; tetrahydrofolylpolyglutamate biosynthesis.</text>
</comment>
<keyword evidence="11" id="KW-0479">Metal-binding</keyword>
<dbReference type="EC" id="6.3.2.12" evidence="7"/>
<dbReference type="RefSeq" id="WP_092997727.1">
    <property type="nucleotide sequence ID" value="NZ_FMWD01000007.1"/>
</dbReference>
<dbReference type="GO" id="GO:0008841">
    <property type="term" value="F:dihydrofolate synthase activity"/>
    <property type="evidence" value="ECO:0007669"/>
    <property type="project" value="UniProtKB-EC"/>
</dbReference>
<dbReference type="GO" id="GO:0005737">
    <property type="term" value="C:cytoplasm"/>
    <property type="evidence" value="ECO:0007669"/>
    <property type="project" value="TreeGrafter"/>
</dbReference>
<evidence type="ECO:0000256" key="16">
    <source>
        <dbReference type="ARBA" id="ARBA00030048"/>
    </source>
</evidence>
<protein>
    <recommendedName>
        <fullName evidence="9">Dihydrofolate synthase/folylpolyglutamate synthase</fullName>
        <ecNumber evidence="7">6.3.2.12</ecNumber>
        <ecNumber evidence="8">6.3.2.17</ecNumber>
    </recommendedName>
    <alternativeName>
        <fullName evidence="18">Folylpoly-gamma-glutamate synthetase-dihydrofolate synthetase</fullName>
    </alternativeName>
    <alternativeName>
        <fullName evidence="16">Folylpolyglutamate synthetase</fullName>
    </alternativeName>
    <alternativeName>
        <fullName evidence="17">Tetrahydrofolylpolyglutamate synthase</fullName>
    </alternativeName>
</protein>
<dbReference type="AlphaFoldDB" id="A0A1G5QPT1"/>
<dbReference type="FunFam" id="3.40.1190.10:FF:000004">
    <property type="entry name" value="Dihydrofolate synthase/folylpolyglutamate synthase"/>
    <property type="match status" value="1"/>
</dbReference>
<dbReference type="PANTHER" id="PTHR11136:SF0">
    <property type="entry name" value="DIHYDROFOLATE SYNTHETASE-RELATED"/>
    <property type="match status" value="1"/>
</dbReference>
<dbReference type="Pfam" id="PF02875">
    <property type="entry name" value="Mur_ligase_C"/>
    <property type="match status" value="1"/>
</dbReference>
<keyword evidence="14" id="KW-0460">Magnesium</keyword>
<comment type="catalytic activity">
    <reaction evidence="19">
        <text>(6S)-5,6,7,8-tetrahydrofolyl-(gamma-L-Glu)(n) + L-glutamate + ATP = (6S)-5,6,7,8-tetrahydrofolyl-(gamma-L-Glu)(n+1) + ADP + phosphate + H(+)</text>
        <dbReference type="Rhea" id="RHEA:10580"/>
        <dbReference type="Rhea" id="RHEA-COMP:14738"/>
        <dbReference type="Rhea" id="RHEA-COMP:14740"/>
        <dbReference type="ChEBI" id="CHEBI:15378"/>
        <dbReference type="ChEBI" id="CHEBI:29985"/>
        <dbReference type="ChEBI" id="CHEBI:30616"/>
        <dbReference type="ChEBI" id="CHEBI:43474"/>
        <dbReference type="ChEBI" id="CHEBI:141005"/>
        <dbReference type="ChEBI" id="CHEBI:456216"/>
        <dbReference type="EC" id="6.3.2.17"/>
    </reaction>
</comment>
<dbReference type="GO" id="GO:0046656">
    <property type="term" value="P:folic acid biosynthetic process"/>
    <property type="evidence" value="ECO:0007669"/>
    <property type="project" value="UniProtKB-KW"/>
</dbReference>
<sequence length="423" mass="45978">MSRSARFSSLDDWLAWQETLHPAKIELGLERLGRVLARMGRQRAPFPVITVAGTNGKGSSVAMLEAILRAAGYRVGTYTSPHLLRYTERIRIDGREIDEPALCDAFETVDKARGDISLTYFEFGTLAAFDLFFRSDLDVAVLEVGMGGRLDAVNAWDPDVALVTAVDVDHAAWLGSDRETIGREKAGIFRAGRPAVCSDPQPPYSLIEFAREVGAPLYRAGDDYRYRDHGGNWSWTAAGRRREALPWPIMRGVSQLQNAAGVLMALDCVSDRLPVDQRAVREGLLSARVRGRFEVLPGDVPEILDVAHNPQAAEELARNLVRLPAPGRTLAVFAVLADKDIAGIVRPLAACIDHWFVAGLGGARPTVAGETARQLEAAGIRSVECGSSVPSLLIEARRRAEPGDRIVVFGSFNTVAEALAESV</sequence>
<comment type="catalytic activity">
    <reaction evidence="22">
        <text>7,8-dihydropteroate + L-glutamate + ATP = 7,8-dihydrofolate + ADP + phosphate + H(+)</text>
        <dbReference type="Rhea" id="RHEA:23584"/>
        <dbReference type="ChEBI" id="CHEBI:15378"/>
        <dbReference type="ChEBI" id="CHEBI:17839"/>
        <dbReference type="ChEBI" id="CHEBI:29985"/>
        <dbReference type="ChEBI" id="CHEBI:30616"/>
        <dbReference type="ChEBI" id="CHEBI:43474"/>
        <dbReference type="ChEBI" id="CHEBI:57451"/>
        <dbReference type="ChEBI" id="CHEBI:456216"/>
        <dbReference type="EC" id="6.3.2.12"/>
    </reaction>
</comment>
<evidence type="ECO:0000256" key="6">
    <source>
        <dbReference type="ARBA" id="ARBA00011245"/>
    </source>
</evidence>
<dbReference type="Proteomes" id="UP000199648">
    <property type="component" value="Unassembled WGS sequence"/>
</dbReference>
<evidence type="ECO:0000256" key="14">
    <source>
        <dbReference type="ARBA" id="ARBA00022842"/>
    </source>
</evidence>
<evidence type="ECO:0000256" key="4">
    <source>
        <dbReference type="ARBA" id="ARBA00005150"/>
    </source>
</evidence>
<evidence type="ECO:0000256" key="9">
    <source>
        <dbReference type="ARBA" id="ARBA00019357"/>
    </source>
</evidence>
<evidence type="ECO:0000256" key="22">
    <source>
        <dbReference type="ARBA" id="ARBA00049161"/>
    </source>
</evidence>
<dbReference type="NCBIfam" id="NF008101">
    <property type="entry name" value="PRK10846.1"/>
    <property type="match status" value="1"/>
</dbReference>
<evidence type="ECO:0000256" key="12">
    <source>
        <dbReference type="ARBA" id="ARBA00022741"/>
    </source>
</evidence>
<dbReference type="InterPro" id="IPR001645">
    <property type="entry name" value="Folylpolyglutamate_synth"/>
</dbReference>
<accession>A0A1G5QPT1</accession>
<comment type="subunit">
    <text evidence="6">Monomer.</text>
</comment>
<dbReference type="EMBL" id="FMWD01000007">
    <property type="protein sequence ID" value="SCZ63747.1"/>
    <property type="molecule type" value="Genomic_DNA"/>
</dbReference>
<proteinExistence type="inferred from homology"/>
<comment type="cofactor">
    <cofactor evidence="1">
        <name>Mg(2+)</name>
        <dbReference type="ChEBI" id="CHEBI:18420"/>
    </cofactor>
</comment>
<evidence type="ECO:0000256" key="18">
    <source>
        <dbReference type="ARBA" id="ARBA00032510"/>
    </source>
</evidence>
<comment type="pathway">
    <text evidence="3">Cofactor biosynthesis; tetrahydrofolate biosynthesis; 7,8-dihydrofolate from 2-amino-4-hydroxy-6-hydroxymethyl-7,8-dihydropteridine diphosphate and 4-aminobenzoate: step 2/2.</text>
</comment>
<keyword evidence="13 23" id="KW-0067">ATP-binding</keyword>
<evidence type="ECO:0000256" key="3">
    <source>
        <dbReference type="ARBA" id="ARBA00004799"/>
    </source>
</evidence>
<evidence type="ECO:0000256" key="13">
    <source>
        <dbReference type="ARBA" id="ARBA00022840"/>
    </source>
</evidence>
<evidence type="ECO:0000313" key="27">
    <source>
        <dbReference type="Proteomes" id="UP000199648"/>
    </source>
</evidence>
<dbReference type="InterPro" id="IPR036565">
    <property type="entry name" value="Mur-like_cat_sf"/>
</dbReference>
<dbReference type="EC" id="6.3.2.17" evidence="8"/>